<organism evidence="2 3">
    <name type="scientific">Zymoseptoria brevis</name>
    <dbReference type="NCBI Taxonomy" id="1047168"/>
    <lineage>
        <taxon>Eukaryota</taxon>
        <taxon>Fungi</taxon>
        <taxon>Dikarya</taxon>
        <taxon>Ascomycota</taxon>
        <taxon>Pezizomycotina</taxon>
        <taxon>Dothideomycetes</taxon>
        <taxon>Dothideomycetidae</taxon>
        <taxon>Mycosphaerellales</taxon>
        <taxon>Mycosphaerellaceae</taxon>
        <taxon>Zymoseptoria</taxon>
    </lineage>
</organism>
<evidence type="ECO:0000256" key="1">
    <source>
        <dbReference type="SAM" id="MobiDB-lite"/>
    </source>
</evidence>
<name>A0A0F4GKL7_9PEZI</name>
<keyword evidence="3" id="KW-1185">Reference proteome</keyword>
<feature type="region of interest" description="Disordered" evidence="1">
    <location>
        <begin position="1"/>
        <end position="67"/>
    </location>
</feature>
<dbReference type="Proteomes" id="UP000033647">
    <property type="component" value="Unassembled WGS sequence"/>
</dbReference>
<sequence length="228" mass="25332">MDLDKEKKEKQSLQNECERLRQKENGSPLPRTPEPTAPNPSQKKRPAPKSSAPALKKKQAKAAANRDATDDILAMIRVKPAGSATGVALEEFSENLSHSIRESIRPFAMKPYIVNGKWIEGCFVAKSYQVSPLLDRSTKNKKSGIHALFNEGKLQFSPPWAIDESIENPTYEGYVDLKAHWRGGPDAGKLEYAIYGGGIRNVTVLSWKQNIENGTDRIRTDSLVRDTG</sequence>
<dbReference type="EMBL" id="LAFY01000444">
    <property type="protein sequence ID" value="KJX97921.1"/>
    <property type="molecule type" value="Genomic_DNA"/>
</dbReference>
<feature type="compositionally biased region" description="Basic and acidic residues" evidence="1">
    <location>
        <begin position="1"/>
        <end position="24"/>
    </location>
</feature>
<reference evidence="2 3" key="1">
    <citation type="submission" date="2015-03" db="EMBL/GenBank/DDBJ databases">
        <title>RNA-seq based gene annotation and comparative genomics of four Zymoseptoria species reveal species-specific pathogenicity related genes and transposable element activity.</title>
        <authorList>
            <person name="Grandaubert J."/>
            <person name="Bhattacharyya A."/>
            <person name="Stukenbrock E.H."/>
        </authorList>
    </citation>
    <scope>NUCLEOTIDE SEQUENCE [LARGE SCALE GENOMIC DNA]</scope>
    <source>
        <strain evidence="2 3">Zb18110</strain>
    </source>
</reference>
<accession>A0A0F4GKL7</accession>
<evidence type="ECO:0000313" key="2">
    <source>
        <dbReference type="EMBL" id="KJX97921.1"/>
    </source>
</evidence>
<gene>
    <name evidence="2" type="ORF">TI39_contig452g00003</name>
</gene>
<dbReference type="AlphaFoldDB" id="A0A0F4GKL7"/>
<proteinExistence type="predicted"/>
<evidence type="ECO:0000313" key="3">
    <source>
        <dbReference type="Proteomes" id="UP000033647"/>
    </source>
</evidence>
<comment type="caution">
    <text evidence="2">The sequence shown here is derived from an EMBL/GenBank/DDBJ whole genome shotgun (WGS) entry which is preliminary data.</text>
</comment>
<dbReference type="OrthoDB" id="10590609at2759"/>
<protein>
    <submittedName>
        <fullName evidence="2">Uncharacterized protein</fullName>
    </submittedName>
</protein>